<name>A0A4U6X3E9_9PEZI</name>
<evidence type="ECO:0000256" key="1">
    <source>
        <dbReference type="SAM" id="MobiDB-lite"/>
    </source>
</evidence>
<keyword evidence="2" id="KW-0732">Signal</keyword>
<sequence length="220" mass="24798">MILLKLSIYAVSLLSPVIASARDDRITQGDVDLERLRPRKLAFRGHESGSGGGENVDFLKDERIWMNDRGDREDVLEGIPLTFGSAAKLTEDSGAARPSTAEEPSSSSSIVPPVPLDHSIKGFNSLDPSETLGVEPVTDVLVELDNRPRSRSLSDIQERDISRSELFEKYKTWTDQFVKCMVCVFICRVSQEQAEWPNHLLYPRSATQAAWEMYWPYGWH</sequence>
<keyword evidence="4" id="KW-1185">Reference proteome</keyword>
<evidence type="ECO:0000313" key="3">
    <source>
        <dbReference type="EMBL" id="TKW49433.1"/>
    </source>
</evidence>
<evidence type="ECO:0000313" key="4">
    <source>
        <dbReference type="Proteomes" id="UP000310108"/>
    </source>
</evidence>
<accession>A0A4U6X3E9</accession>
<gene>
    <name evidence="3" type="ORF">CTA1_8414</name>
</gene>
<dbReference type="AlphaFoldDB" id="A0A4U6X3E9"/>
<comment type="caution">
    <text evidence="3">The sequence shown here is derived from an EMBL/GenBank/DDBJ whole genome shotgun (WGS) entry which is preliminary data.</text>
</comment>
<dbReference type="EMBL" id="PJEX01000544">
    <property type="protein sequence ID" value="TKW49433.1"/>
    <property type="molecule type" value="Genomic_DNA"/>
</dbReference>
<reference evidence="3 4" key="1">
    <citation type="journal article" date="2019" name="PLoS ONE">
        <title>Comparative genome analysis indicates high evolutionary potential of pathogenicity genes in Colletotrichum tanaceti.</title>
        <authorList>
            <person name="Lelwala R.V."/>
            <person name="Korhonen P.K."/>
            <person name="Young N.D."/>
            <person name="Scott J.B."/>
            <person name="Ades P.A."/>
            <person name="Gasser R.B."/>
            <person name="Taylor P.W.J."/>
        </authorList>
    </citation>
    <scope>NUCLEOTIDE SEQUENCE [LARGE SCALE GENOMIC DNA]</scope>
    <source>
        <strain evidence="3">BRIP57314</strain>
    </source>
</reference>
<proteinExistence type="predicted"/>
<feature type="signal peptide" evidence="2">
    <location>
        <begin position="1"/>
        <end position="21"/>
    </location>
</feature>
<protein>
    <submittedName>
        <fullName evidence="3">Uncharacterized protein</fullName>
    </submittedName>
</protein>
<feature type="region of interest" description="Disordered" evidence="1">
    <location>
        <begin position="90"/>
        <end position="113"/>
    </location>
</feature>
<dbReference type="Proteomes" id="UP000310108">
    <property type="component" value="Unassembled WGS sequence"/>
</dbReference>
<organism evidence="3 4">
    <name type="scientific">Colletotrichum tanaceti</name>
    <dbReference type="NCBI Taxonomy" id="1306861"/>
    <lineage>
        <taxon>Eukaryota</taxon>
        <taxon>Fungi</taxon>
        <taxon>Dikarya</taxon>
        <taxon>Ascomycota</taxon>
        <taxon>Pezizomycotina</taxon>
        <taxon>Sordariomycetes</taxon>
        <taxon>Hypocreomycetidae</taxon>
        <taxon>Glomerellales</taxon>
        <taxon>Glomerellaceae</taxon>
        <taxon>Colletotrichum</taxon>
        <taxon>Colletotrichum destructivum species complex</taxon>
    </lineage>
</organism>
<feature type="chain" id="PRO_5020948557" evidence="2">
    <location>
        <begin position="22"/>
        <end position="220"/>
    </location>
</feature>
<feature type="compositionally biased region" description="Low complexity" evidence="1">
    <location>
        <begin position="98"/>
        <end position="111"/>
    </location>
</feature>
<evidence type="ECO:0000256" key="2">
    <source>
        <dbReference type="SAM" id="SignalP"/>
    </source>
</evidence>